<dbReference type="Proteomes" id="UP001265746">
    <property type="component" value="Unassembled WGS sequence"/>
</dbReference>
<feature type="region of interest" description="Disordered" evidence="1">
    <location>
        <begin position="122"/>
        <end position="146"/>
    </location>
</feature>
<comment type="caution">
    <text evidence="2">The sequence shown here is derived from an EMBL/GenBank/DDBJ whole genome shotgun (WGS) entry which is preliminary data.</text>
</comment>
<evidence type="ECO:0000256" key="1">
    <source>
        <dbReference type="SAM" id="MobiDB-lite"/>
    </source>
</evidence>
<gene>
    <name evidence="2" type="ORF">N8I77_004796</name>
</gene>
<reference evidence="2" key="1">
    <citation type="submission" date="2023-06" db="EMBL/GenBank/DDBJ databases">
        <authorList>
            <person name="Noh H."/>
        </authorList>
    </citation>
    <scope>NUCLEOTIDE SEQUENCE</scope>
    <source>
        <strain evidence="2">DUCC20226</strain>
    </source>
</reference>
<evidence type="ECO:0000313" key="2">
    <source>
        <dbReference type="EMBL" id="KAK2611458.1"/>
    </source>
</evidence>
<dbReference type="EMBL" id="JAUJFL010000002">
    <property type="protein sequence ID" value="KAK2611458.1"/>
    <property type="molecule type" value="Genomic_DNA"/>
</dbReference>
<accession>A0AAD9SLP2</accession>
<dbReference type="AlphaFoldDB" id="A0AAD9SLP2"/>
<keyword evidence="3" id="KW-1185">Reference proteome</keyword>
<organism evidence="2 3">
    <name type="scientific">Phomopsis amygdali</name>
    <name type="common">Fusicoccum amygdali</name>
    <dbReference type="NCBI Taxonomy" id="1214568"/>
    <lineage>
        <taxon>Eukaryota</taxon>
        <taxon>Fungi</taxon>
        <taxon>Dikarya</taxon>
        <taxon>Ascomycota</taxon>
        <taxon>Pezizomycotina</taxon>
        <taxon>Sordariomycetes</taxon>
        <taxon>Sordariomycetidae</taxon>
        <taxon>Diaporthales</taxon>
        <taxon>Diaporthaceae</taxon>
        <taxon>Diaporthe</taxon>
    </lineage>
</organism>
<evidence type="ECO:0000313" key="3">
    <source>
        <dbReference type="Proteomes" id="UP001265746"/>
    </source>
</evidence>
<sequence length="146" mass="15968">MGKRRTGTPSPSRETFLTRPLDLGLVLDSNSGLGLDLLVSGDPHEQIITCSVMCWQSTENKKKAKQHTPIVQDGNMPHRQRLEVDRVNHAPHECTDAMFLSRLAGAGIRPAGDKANRPWKRLATGDMDVDDAPARPARPASGFSAF</sequence>
<protein>
    <submittedName>
        <fullName evidence="2">Uncharacterized protein</fullName>
    </submittedName>
</protein>
<name>A0AAD9SLP2_PHOAM</name>
<proteinExistence type="predicted"/>